<evidence type="ECO:0000313" key="2">
    <source>
        <dbReference type="EMBL" id="HFM96264.1"/>
    </source>
</evidence>
<dbReference type="AlphaFoldDB" id="A0A7C3KAM9"/>
<reference evidence="2" key="1">
    <citation type="journal article" date="2020" name="mSystems">
        <title>Genome- and Community-Level Interaction Insights into Carbon Utilization and Element Cycling Functions of Hydrothermarchaeota in Hydrothermal Sediment.</title>
        <authorList>
            <person name="Zhou Z."/>
            <person name="Liu Y."/>
            <person name="Xu W."/>
            <person name="Pan J."/>
            <person name="Luo Z.H."/>
            <person name="Li M."/>
        </authorList>
    </citation>
    <scope>NUCLEOTIDE SEQUENCE [LARGE SCALE GENOMIC DNA]</scope>
    <source>
        <strain evidence="2">SpSt-418</strain>
    </source>
</reference>
<organism evidence="2">
    <name type="scientific">Oscillatoriales cyanobacterium SpSt-418</name>
    <dbReference type="NCBI Taxonomy" id="2282169"/>
    <lineage>
        <taxon>Bacteria</taxon>
        <taxon>Bacillati</taxon>
        <taxon>Cyanobacteriota</taxon>
        <taxon>Cyanophyceae</taxon>
        <taxon>Oscillatoriophycideae</taxon>
        <taxon>Oscillatoriales</taxon>
    </lineage>
</organism>
<proteinExistence type="predicted"/>
<comment type="caution">
    <text evidence="2">The sequence shown here is derived from an EMBL/GenBank/DDBJ whole genome shotgun (WGS) entry which is preliminary data.</text>
</comment>
<dbReference type="EMBL" id="DSRU01000012">
    <property type="protein sequence ID" value="HFM96264.1"/>
    <property type="molecule type" value="Genomic_DNA"/>
</dbReference>
<feature type="domain" description="Multi-ubiquitin" evidence="1">
    <location>
        <begin position="79"/>
        <end position="145"/>
    </location>
</feature>
<protein>
    <recommendedName>
        <fullName evidence="1">Multi-ubiquitin domain-containing protein</fullName>
    </recommendedName>
</protein>
<evidence type="ECO:0000259" key="1">
    <source>
        <dbReference type="Pfam" id="PF14452"/>
    </source>
</evidence>
<dbReference type="InterPro" id="IPR025701">
    <property type="entry name" value="UBQ-conjugat_E2_E"/>
</dbReference>
<feature type="domain" description="Multi-ubiquitin" evidence="1">
    <location>
        <begin position="7"/>
        <end position="74"/>
    </location>
</feature>
<sequence length="223" mass="25114">MVTSRGYRIQIDEKPYIVNDPVITGLQLLDLVGKRPADEYLIFQVLQGGQLEEIRLDETTDLRKPELERFITFESDRSFRLVIDGRRFEWGRPLINGLELKKLAGVDPATYGIWLEVRGAEDRAIADNELVDLQQPGVERFFTGKKTTTEGNSFLPAKDREYLAGRGLQCDEIVDGSNKGVIIRGFPLPSGRFDAGQADLLLLLPFGYLRSCSILNKPILSEV</sequence>
<dbReference type="Pfam" id="PF14452">
    <property type="entry name" value="Multi_ubiq"/>
    <property type="match status" value="2"/>
</dbReference>
<accession>A0A7C3KAM9</accession>
<gene>
    <name evidence="2" type="ORF">ENR64_00575</name>
</gene>
<dbReference type="InterPro" id="IPR027802">
    <property type="entry name" value="Multi-ubiquitin_dom"/>
</dbReference>
<name>A0A7C3KAM9_9CYAN</name>
<dbReference type="Pfam" id="PF14462">
    <property type="entry name" value="Prok-E2_E"/>
    <property type="match status" value="1"/>
</dbReference>